<proteinExistence type="predicted"/>
<sequence>MTQGVLYIHSAPRALAPHIDWAASGVLGVPARLQWREQPVGPGLVRADLTWRGREDTGARLASAIRGWDDVRYEVVQDATAHADGARWSCTPELGIFHATTDRAGNTVLSEDHVRACMERAAASRDPQALARELSLALGEPWDEDLEIYRHAGEGAKMRWLQRVV</sequence>
<dbReference type="EMBL" id="CP107020">
    <property type="protein sequence ID" value="UYG16204.1"/>
    <property type="molecule type" value="Genomic_DNA"/>
</dbReference>
<dbReference type="Pfam" id="PF11343">
    <property type="entry name" value="DUF3145"/>
    <property type="match status" value="1"/>
</dbReference>
<reference evidence="1" key="1">
    <citation type="submission" date="2022-10" db="EMBL/GenBank/DDBJ databases">
        <title>Whole-Genome Sequencing of Brachybacterium huguangmaarense BRM-3, Isolated from Betula schmidtii.</title>
        <authorList>
            <person name="Haam D."/>
        </authorList>
    </citation>
    <scope>NUCLEOTIDE SEQUENCE</scope>
    <source>
        <strain evidence="1">BRM-3</strain>
    </source>
</reference>
<dbReference type="RefSeq" id="WP_263593417.1">
    <property type="nucleotide sequence ID" value="NZ_CP107020.1"/>
</dbReference>
<dbReference type="Proteomes" id="UP001164305">
    <property type="component" value="Chromosome"/>
</dbReference>
<name>A0ABY6G0K6_9MICO</name>
<evidence type="ECO:0000313" key="1">
    <source>
        <dbReference type="EMBL" id="UYG16204.1"/>
    </source>
</evidence>
<keyword evidence="2" id="KW-1185">Reference proteome</keyword>
<protein>
    <submittedName>
        <fullName evidence="1">DUF3145 domain-containing protein</fullName>
    </submittedName>
</protein>
<dbReference type="InterPro" id="IPR021491">
    <property type="entry name" value="DUF3145"/>
</dbReference>
<organism evidence="1 2">
    <name type="scientific">Brachybacterium huguangmaarense</name>
    <dbReference type="NCBI Taxonomy" id="1652028"/>
    <lineage>
        <taxon>Bacteria</taxon>
        <taxon>Bacillati</taxon>
        <taxon>Actinomycetota</taxon>
        <taxon>Actinomycetes</taxon>
        <taxon>Micrococcales</taxon>
        <taxon>Dermabacteraceae</taxon>
        <taxon>Brachybacterium</taxon>
    </lineage>
</organism>
<gene>
    <name evidence="1" type="ORF">BRM3_11335</name>
</gene>
<accession>A0ABY6G0K6</accession>
<evidence type="ECO:0000313" key="2">
    <source>
        <dbReference type="Proteomes" id="UP001164305"/>
    </source>
</evidence>